<dbReference type="InterPro" id="IPR056782">
    <property type="entry name" value="HAD_PNKP"/>
</dbReference>
<dbReference type="Gene3D" id="3.40.50.300">
    <property type="entry name" value="P-loop containing nucleotide triphosphate hydrolases"/>
    <property type="match status" value="1"/>
</dbReference>
<dbReference type="RefSeq" id="WP_129187539.1">
    <property type="nucleotide sequence ID" value="NZ_CP035493.1"/>
</dbReference>
<dbReference type="Pfam" id="PF25109">
    <property type="entry name" value="HAD_PNKP"/>
    <property type="match status" value="1"/>
</dbReference>
<dbReference type="Pfam" id="PF13671">
    <property type="entry name" value="AAA_33"/>
    <property type="match status" value="1"/>
</dbReference>
<dbReference type="EMBL" id="CP035493">
    <property type="protein sequence ID" value="QAY70026.1"/>
    <property type="molecule type" value="Genomic_DNA"/>
</dbReference>
<feature type="region of interest" description="Disordered" evidence="1">
    <location>
        <begin position="140"/>
        <end position="165"/>
    </location>
</feature>
<evidence type="ECO:0000259" key="2">
    <source>
        <dbReference type="Pfam" id="PF25109"/>
    </source>
</evidence>
<dbReference type="Gene3D" id="3.40.50.1000">
    <property type="entry name" value="HAD superfamily/HAD-like"/>
    <property type="match status" value="1"/>
</dbReference>
<dbReference type="Proteomes" id="UP000292118">
    <property type="component" value="Chromosome"/>
</dbReference>
<evidence type="ECO:0000313" key="3">
    <source>
        <dbReference type="EMBL" id="QAY70026.1"/>
    </source>
</evidence>
<dbReference type="InterPro" id="IPR023214">
    <property type="entry name" value="HAD_sf"/>
</dbReference>
<dbReference type="AlphaFoldDB" id="A0A4P6F3X3"/>
<dbReference type="InterPro" id="IPR036412">
    <property type="entry name" value="HAD-like_sf"/>
</dbReference>
<gene>
    <name evidence="3" type="ORF">ET471_08250</name>
</gene>
<dbReference type="OrthoDB" id="7837405at2"/>
<accession>A0A4P6F3X3</accession>
<protein>
    <recommendedName>
        <fullName evidence="2">Polynucleotide kinase PNKP phosphatase domain-containing protein</fullName>
    </recommendedName>
</protein>
<dbReference type="KEGG" id="xya:ET471_08250"/>
<dbReference type="SUPFAM" id="SSF52540">
    <property type="entry name" value="P-loop containing nucleoside triphosphate hydrolases"/>
    <property type="match status" value="1"/>
</dbReference>
<evidence type="ECO:0000256" key="1">
    <source>
        <dbReference type="SAM" id="MobiDB-lite"/>
    </source>
</evidence>
<keyword evidence="4" id="KW-1185">Reference proteome</keyword>
<evidence type="ECO:0000313" key="4">
    <source>
        <dbReference type="Proteomes" id="UP000292118"/>
    </source>
</evidence>
<feature type="compositionally biased region" description="Pro residues" evidence="1">
    <location>
        <begin position="142"/>
        <end position="152"/>
    </location>
</feature>
<sequence length="314" mass="35432">MTTLAITRGYPGSGKTTRALQWVNAKPSDRARVNRDDLRHALYGRHTGLTYEQEQAVTKAQHAATEALLRTGRDVVIDDTNLRLRNARSWADLAVRLSVDFEVWDITTTVDEAIARDEHRGMTGHRNVGADVISNFAGRYPQPWPEVKPTPRQPDDAPARYVPDPNKPEAIIVDLDGTLARNVTGREFYGVGLDRVYEDDVVANVRLAVARLSDGPDEPVHIVFMSGRNERARAETTRWLLDKTGWNPAGDPTVHLFMRADGDTRPDYIVKAELFDHHVRETFHVLWALDDRDQVVKLWRAMGLTCFQVAEGTF</sequence>
<dbReference type="InterPro" id="IPR027417">
    <property type="entry name" value="P-loop_NTPase"/>
</dbReference>
<dbReference type="SUPFAM" id="SSF56784">
    <property type="entry name" value="HAD-like"/>
    <property type="match status" value="1"/>
</dbReference>
<feature type="domain" description="Polynucleotide kinase PNKP phosphatase" evidence="2">
    <location>
        <begin position="168"/>
        <end position="314"/>
    </location>
</feature>
<organism evidence="3 4">
    <name type="scientific">Xylanimonas protaetiae</name>
    <dbReference type="NCBI Taxonomy" id="2509457"/>
    <lineage>
        <taxon>Bacteria</taxon>
        <taxon>Bacillati</taxon>
        <taxon>Actinomycetota</taxon>
        <taxon>Actinomycetes</taxon>
        <taxon>Micrococcales</taxon>
        <taxon>Promicromonosporaceae</taxon>
        <taxon>Xylanimonas</taxon>
    </lineage>
</organism>
<name>A0A4P6F3X3_9MICO</name>
<proteinExistence type="predicted"/>
<reference evidence="3 4" key="1">
    <citation type="submission" date="2019-01" db="EMBL/GenBank/DDBJ databases">
        <title>Genome sequencing of strain FW10M-9.</title>
        <authorList>
            <person name="Heo J."/>
            <person name="Kim S.-J."/>
            <person name="Kim J.-S."/>
            <person name="Hong S.-B."/>
            <person name="Kwon S.-W."/>
        </authorList>
    </citation>
    <scope>NUCLEOTIDE SEQUENCE [LARGE SCALE GENOMIC DNA]</scope>
    <source>
        <strain evidence="3 4">FW10M-9</strain>
    </source>
</reference>